<dbReference type="SUPFAM" id="SSF158499">
    <property type="entry name" value="DnaD domain-like"/>
    <property type="match status" value="1"/>
</dbReference>
<organism evidence="4 5">
    <name type="scientific">Clostridium botulinum C</name>
    <dbReference type="NCBI Taxonomy" id="36828"/>
    <lineage>
        <taxon>Bacteria</taxon>
        <taxon>Bacillati</taxon>
        <taxon>Bacillota</taxon>
        <taxon>Clostridia</taxon>
        <taxon>Eubacteriales</taxon>
        <taxon>Clostridiaceae</taxon>
        <taxon>Clostridium</taxon>
    </lineage>
</organism>
<evidence type="ECO:0000313" key="5">
    <source>
        <dbReference type="Proteomes" id="UP000813637"/>
    </source>
</evidence>
<dbReference type="EMBL" id="JAAMYB010000001">
    <property type="protein sequence ID" value="MCD3194217.1"/>
    <property type="molecule type" value="Genomic_DNA"/>
</dbReference>
<evidence type="ECO:0000313" key="4">
    <source>
        <dbReference type="EMBL" id="MCD3194217.1"/>
    </source>
</evidence>
<reference evidence="4" key="1">
    <citation type="submission" date="2020-02" db="EMBL/GenBank/DDBJ databases">
        <authorList>
            <person name="Fillo S."/>
            <person name="Giordani F."/>
            <person name="Tonon E."/>
            <person name="Drigo I."/>
            <person name="Anselmo A."/>
            <person name="Fortunato A."/>
            <person name="Bano L."/>
            <person name="Lista F."/>
        </authorList>
    </citation>
    <scope>NUCLEOTIDE SEQUENCE</scope>
    <source>
        <strain evidence="4">IZSVe-TV_9877_3_12</strain>
    </source>
</reference>
<dbReference type="AlphaFoldDB" id="A0A9Q3YYF0"/>
<protein>
    <submittedName>
        <fullName evidence="4">DnaD domain protein</fullName>
    </submittedName>
</protein>
<proteinExistence type="inferred from homology"/>
<comment type="caution">
    <text evidence="4">The sequence shown here is derived from an EMBL/GenBank/DDBJ whole genome shotgun (WGS) entry which is preliminary data.</text>
</comment>
<dbReference type="InterPro" id="IPR053162">
    <property type="entry name" value="DnaD"/>
</dbReference>
<evidence type="ECO:0000256" key="2">
    <source>
        <dbReference type="SAM" id="MobiDB-lite"/>
    </source>
</evidence>
<dbReference type="InterPro" id="IPR006343">
    <property type="entry name" value="DnaB/C_C"/>
</dbReference>
<comment type="similarity">
    <text evidence="1">Belongs to the DnaB/DnaD family.</text>
</comment>
<name>A0A9Q3YYF0_CLOBO</name>
<dbReference type="PANTHER" id="PTHR37293:SF9">
    <property type="entry name" value="PHI ETA ORF 22-LIKE PROTEIN"/>
    <property type="match status" value="1"/>
</dbReference>
<dbReference type="NCBIfam" id="TIGR01446">
    <property type="entry name" value="DnaD_dom"/>
    <property type="match status" value="1"/>
</dbReference>
<feature type="region of interest" description="Disordered" evidence="2">
    <location>
        <begin position="242"/>
        <end position="267"/>
    </location>
</feature>
<gene>
    <name evidence="4" type="ORF">G8S53_02795</name>
</gene>
<accession>A0A9Q3YYF0</accession>
<feature type="domain" description="DnaB/C C-terminal" evidence="3">
    <location>
        <begin position="159"/>
        <end position="230"/>
    </location>
</feature>
<evidence type="ECO:0000256" key="1">
    <source>
        <dbReference type="ARBA" id="ARBA00093462"/>
    </source>
</evidence>
<reference evidence="4" key="2">
    <citation type="journal article" date="2021" name="Microorganisms">
        <title>Extensive Genome Exploration of Clostridium botulinum Group III Field Strains.</title>
        <authorList>
            <person name="Fillo S."/>
            <person name="Giordani F."/>
            <person name="Tonon E."/>
            <person name="Drigo I."/>
            <person name="Anselmo A."/>
            <person name="Fortunato A."/>
            <person name="Lista F."/>
            <person name="Bano L."/>
        </authorList>
    </citation>
    <scope>NUCLEOTIDE SEQUENCE</scope>
    <source>
        <strain evidence="4">IZSVe-TV_9877_3_12</strain>
    </source>
</reference>
<sequence length="267" mass="30869">MAIFRVIKDRENPYVMKNTFYDFDERLSLKAKGLMGIFLSRPDDWKFYHKEILKHCKDGKDSLNSAINELIKAGYIERVFNRDKTGKLLGGYNYTVYEVPKEHLDNSACTKTADCGKTEIGENRIRKKPFSENPPLLNNELKLNNEFNSSSSKGNIEVFKYFEKCGFGLLSPVMIEKIATDIEIYSKEWVMKAAEFADEAGKHNYNYVKGILENWKANGGIKEKKEVKSYGSRSNFKKNREEVKRKWEGYRPPAPKLKGKTDTTEII</sequence>
<evidence type="ECO:0000259" key="3">
    <source>
        <dbReference type="Pfam" id="PF07261"/>
    </source>
</evidence>
<dbReference type="InterPro" id="IPR034829">
    <property type="entry name" value="DnaD-like_sf"/>
</dbReference>
<dbReference type="Gene3D" id="1.10.10.630">
    <property type="entry name" value="DnaD domain-like"/>
    <property type="match status" value="1"/>
</dbReference>
<dbReference type="PANTHER" id="PTHR37293">
    <property type="entry name" value="PHAGE REPLICATION PROTEIN-RELATED"/>
    <property type="match status" value="1"/>
</dbReference>
<dbReference type="Proteomes" id="UP000813637">
    <property type="component" value="Unassembled WGS sequence"/>
</dbReference>
<dbReference type="RefSeq" id="WP_231147811.1">
    <property type="nucleotide sequence ID" value="NZ_JAAMYB010000001.1"/>
</dbReference>
<dbReference type="Pfam" id="PF07261">
    <property type="entry name" value="DnaB_2"/>
    <property type="match status" value="1"/>
</dbReference>